<dbReference type="PROSITE" id="PS00463">
    <property type="entry name" value="ZN2_CY6_FUNGAL_1"/>
    <property type="match status" value="1"/>
</dbReference>
<dbReference type="CDD" id="cd00067">
    <property type="entry name" value="GAL4"/>
    <property type="match status" value="1"/>
</dbReference>
<comment type="caution">
    <text evidence="4">The sequence shown here is derived from an EMBL/GenBank/DDBJ whole genome shotgun (WGS) entry which is preliminary data.</text>
</comment>
<feature type="region of interest" description="Disordered" evidence="2">
    <location>
        <begin position="187"/>
        <end position="217"/>
    </location>
</feature>
<feature type="region of interest" description="Disordered" evidence="2">
    <location>
        <begin position="96"/>
        <end position="120"/>
    </location>
</feature>
<dbReference type="AlphaFoldDB" id="A0A4U6XA94"/>
<evidence type="ECO:0000259" key="3">
    <source>
        <dbReference type="PROSITE" id="PS50048"/>
    </source>
</evidence>
<dbReference type="InterPro" id="IPR036864">
    <property type="entry name" value="Zn2-C6_fun-type_DNA-bd_sf"/>
</dbReference>
<sequence>MYSQTAKRYACDRCREQKLKCPRTQSENGSCDRCIRLRAMCVTSTGRPLGRPPIHATHRGGQPEDAHPPLYDARNSRVSACRGLHVAMDTAFAQTRQNQPMDSGPPPPPPPPAPPSLYFANNRVSDHATTTTTTTSAMWLDPSNFSSSLSASQVPAFSSPRASSHVFSSELSVPDIDFGHLNDMGDATLDRDLQGPMTDADDKVSDPSGIATPSTSDAGNTAVYASGLLASLSHQLAELKGQSWDTWNPHLTKDAFHLRHEPESTGSRDVMVWNTVLNVTMRFATILQMLSPSPPPPLSLALMLLSTYVQFGDLFDTIFARLGECLNEGPGPGLPSAAPPYLLTQPTSIQLKMMTQVFEYQMHTVERLMGLPVEYRVWNQDNPTDAEAGILGGEETLEVVRVVMGQTRETFQTIRNNSDRIKNSTM</sequence>
<reference evidence="4 5" key="1">
    <citation type="journal article" date="2019" name="PLoS ONE">
        <title>Comparative genome analysis indicates high evolutionary potential of pathogenicity genes in Colletotrichum tanaceti.</title>
        <authorList>
            <person name="Lelwala R.V."/>
            <person name="Korhonen P.K."/>
            <person name="Young N.D."/>
            <person name="Scott J.B."/>
            <person name="Ades P.A."/>
            <person name="Gasser R.B."/>
            <person name="Taylor P.W.J."/>
        </authorList>
    </citation>
    <scope>NUCLEOTIDE SEQUENCE [LARGE SCALE GENOMIC DNA]</scope>
    <source>
        <strain evidence="4">BRIP57314</strain>
    </source>
</reference>
<proteinExistence type="predicted"/>
<accession>A0A4U6XA94</accession>
<protein>
    <recommendedName>
        <fullName evidence="3">Zn(2)-C6 fungal-type domain-containing protein</fullName>
    </recommendedName>
</protein>
<evidence type="ECO:0000256" key="1">
    <source>
        <dbReference type="ARBA" id="ARBA00023242"/>
    </source>
</evidence>
<keyword evidence="5" id="KW-1185">Reference proteome</keyword>
<evidence type="ECO:0000256" key="2">
    <source>
        <dbReference type="SAM" id="MobiDB-lite"/>
    </source>
</evidence>
<gene>
    <name evidence="4" type="ORF">CTA1_10087</name>
</gene>
<feature type="compositionally biased region" description="Pro residues" evidence="2">
    <location>
        <begin position="103"/>
        <end position="115"/>
    </location>
</feature>
<dbReference type="Pfam" id="PF00172">
    <property type="entry name" value="Zn_clus"/>
    <property type="match status" value="1"/>
</dbReference>
<dbReference type="PROSITE" id="PS50048">
    <property type="entry name" value="ZN2_CY6_FUNGAL_2"/>
    <property type="match status" value="1"/>
</dbReference>
<name>A0A4U6XA94_9PEZI</name>
<dbReference type="EMBL" id="PJEX01000273">
    <property type="protein sequence ID" value="TKW51932.1"/>
    <property type="molecule type" value="Genomic_DNA"/>
</dbReference>
<keyword evidence="1" id="KW-0539">Nucleus</keyword>
<dbReference type="InterPro" id="IPR001138">
    <property type="entry name" value="Zn2Cys6_DnaBD"/>
</dbReference>
<dbReference type="OrthoDB" id="4222821at2759"/>
<organism evidence="4 5">
    <name type="scientific">Colletotrichum tanaceti</name>
    <dbReference type="NCBI Taxonomy" id="1306861"/>
    <lineage>
        <taxon>Eukaryota</taxon>
        <taxon>Fungi</taxon>
        <taxon>Dikarya</taxon>
        <taxon>Ascomycota</taxon>
        <taxon>Pezizomycotina</taxon>
        <taxon>Sordariomycetes</taxon>
        <taxon>Hypocreomycetidae</taxon>
        <taxon>Glomerellales</taxon>
        <taxon>Glomerellaceae</taxon>
        <taxon>Colletotrichum</taxon>
        <taxon>Colletotrichum destructivum species complex</taxon>
    </lineage>
</organism>
<dbReference type="SUPFAM" id="SSF57701">
    <property type="entry name" value="Zn2/Cys6 DNA-binding domain"/>
    <property type="match status" value="1"/>
</dbReference>
<dbReference type="Proteomes" id="UP000310108">
    <property type="component" value="Unassembled WGS sequence"/>
</dbReference>
<evidence type="ECO:0000313" key="4">
    <source>
        <dbReference type="EMBL" id="TKW51932.1"/>
    </source>
</evidence>
<dbReference type="Gene3D" id="4.10.240.10">
    <property type="entry name" value="Zn(2)-C6 fungal-type DNA-binding domain"/>
    <property type="match status" value="1"/>
</dbReference>
<dbReference type="STRING" id="1306861.A0A4U6XA94"/>
<evidence type="ECO:0000313" key="5">
    <source>
        <dbReference type="Proteomes" id="UP000310108"/>
    </source>
</evidence>
<dbReference type="GO" id="GO:0000981">
    <property type="term" value="F:DNA-binding transcription factor activity, RNA polymerase II-specific"/>
    <property type="evidence" value="ECO:0007669"/>
    <property type="project" value="InterPro"/>
</dbReference>
<feature type="domain" description="Zn(2)-C6 fungal-type" evidence="3">
    <location>
        <begin position="10"/>
        <end position="43"/>
    </location>
</feature>
<dbReference type="GO" id="GO:0008270">
    <property type="term" value="F:zinc ion binding"/>
    <property type="evidence" value="ECO:0007669"/>
    <property type="project" value="InterPro"/>
</dbReference>